<organism evidence="1 2">
    <name type="scientific">Trichogramma brassicae</name>
    <dbReference type="NCBI Taxonomy" id="86971"/>
    <lineage>
        <taxon>Eukaryota</taxon>
        <taxon>Metazoa</taxon>
        <taxon>Ecdysozoa</taxon>
        <taxon>Arthropoda</taxon>
        <taxon>Hexapoda</taxon>
        <taxon>Insecta</taxon>
        <taxon>Pterygota</taxon>
        <taxon>Neoptera</taxon>
        <taxon>Endopterygota</taxon>
        <taxon>Hymenoptera</taxon>
        <taxon>Apocrita</taxon>
        <taxon>Proctotrupomorpha</taxon>
        <taxon>Chalcidoidea</taxon>
        <taxon>Trichogrammatidae</taxon>
        <taxon>Trichogramma</taxon>
    </lineage>
</organism>
<name>A0A6H5IIE5_9HYME</name>
<protein>
    <recommendedName>
        <fullName evidence="3">Reverse transcriptase domain-containing protein</fullName>
    </recommendedName>
</protein>
<gene>
    <name evidence="1" type="ORF">TBRA_LOCUS6459</name>
</gene>
<dbReference type="AlphaFoldDB" id="A0A6H5IIE5"/>
<evidence type="ECO:0000313" key="1">
    <source>
        <dbReference type="EMBL" id="CAB0034561.1"/>
    </source>
</evidence>
<keyword evidence="2" id="KW-1185">Reference proteome</keyword>
<evidence type="ECO:0008006" key="3">
    <source>
        <dbReference type="Google" id="ProtNLM"/>
    </source>
</evidence>
<dbReference type="EMBL" id="CADCXV010000746">
    <property type="protein sequence ID" value="CAB0034561.1"/>
    <property type="molecule type" value="Genomic_DNA"/>
</dbReference>
<dbReference type="OrthoDB" id="7698238at2759"/>
<reference evidence="1 2" key="1">
    <citation type="submission" date="2020-02" db="EMBL/GenBank/DDBJ databases">
        <authorList>
            <person name="Ferguson B K."/>
        </authorList>
    </citation>
    <scope>NUCLEOTIDE SEQUENCE [LARGE SCALE GENOMIC DNA]</scope>
</reference>
<sequence>MLVVQSSKKKKISLQTADHKTEALLITSRREVETITITVSDHGIRSSPSIRYLGLHIDSKLKFDHHLRTVSAKAAGVIGARTRIMPNSGGPRSSRRKLYAHVVDSILLYGAPMWSTATKKRAYIRQAESAHQTSLPACYRSNALRTRLRPPGQSHQHFL</sequence>
<dbReference type="Proteomes" id="UP000479190">
    <property type="component" value="Unassembled WGS sequence"/>
</dbReference>
<proteinExistence type="predicted"/>
<accession>A0A6H5IIE5</accession>
<evidence type="ECO:0000313" key="2">
    <source>
        <dbReference type="Proteomes" id="UP000479190"/>
    </source>
</evidence>